<reference evidence="1 2" key="1">
    <citation type="submission" date="2016-10" db="EMBL/GenBank/DDBJ databases">
        <authorList>
            <person name="Varghese N."/>
            <person name="Submissions S."/>
        </authorList>
    </citation>
    <scope>NUCLEOTIDE SEQUENCE [LARGE SCALE GENOMIC DNA]</scope>
    <source>
        <strain evidence="1 2">TC-13</strain>
    </source>
</reference>
<protein>
    <submittedName>
        <fullName evidence="1">Uncharacterized protein</fullName>
    </submittedName>
</protein>
<dbReference type="EMBL" id="FOEL01000006">
    <property type="protein sequence ID" value="SEQ59173.1"/>
    <property type="molecule type" value="Genomic_DNA"/>
</dbReference>
<name>A0A1H9HA70_9BACI</name>
<gene>
    <name evidence="1" type="ORF">SAMN02787113_01962</name>
</gene>
<evidence type="ECO:0000313" key="1">
    <source>
        <dbReference type="EMBL" id="SEQ59173.1"/>
    </source>
</evidence>
<accession>A0A1H9HA70</accession>
<evidence type="ECO:0000313" key="2">
    <source>
        <dbReference type="Proteomes" id="UP000199410"/>
    </source>
</evidence>
<comment type="caution">
    <text evidence="1">The sequence shown here is derived from an EMBL/GenBank/DDBJ whole genome shotgun (WGS) entry which is preliminary data.</text>
</comment>
<sequence length="43" mass="4717">MFNVLSGLVIVWVGLVKKGTYELEQVPNISNLKEVVSDQINAA</sequence>
<proteinExistence type="predicted"/>
<organism evidence="1 2">
    <name type="scientific">Lysinibacillus fusiformis</name>
    <dbReference type="NCBI Taxonomy" id="28031"/>
    <lineage>
        <taxon>Bacteria</taxon>
        <taxon>Bacillati</taxon>
        <taxon>Bacillota</taxon>
        <taxon>Bacilli</taxon>
        <taxon>Bacillales</taxon>
        <taxon>Bacillaceae</taxon>
        <taxon>Lysinibacillus</taxon>
    </lineage>
</organism>
<dbReference type="AlphaFoldDB" id="A0A1H9HA70"/>
<dbReference type="Proteomes" id="UP000199410">
    <property type="component" value="Unassembled WGS sequence"/>
</dbReference>